<evidence type="ECO:0000259" key="1">
    <source>
        <dbReference type="Pfam" id="PF01757"/>
    </source>
</evidence>
<protein>
    <submittedName>
        <fullName evidence="2">Acyltransferase family protein</fullName>
    </submittedName>
</protein>
<gene>
    <name evidence="2" type="ORF">SAMN05216557_103430</name>
</gene>
<dbReference type="EMBL" id="FNBI01000003">
    <property type="protein sequence ID" value="SDF46354.1"/>
    <property type="molecule type" value="Genomic_DNA"/>
</dbReference>
<reference evidence="2 3" key="1">
    <citation type="submission" date="2016-10" db="EMBL/GenBank/DDBJ databases">
        <authorList>
            <person name="Varghese N."/>
            <person name="Submissions S."/>
        </authorList>
    </citation>
    <scope>NUCLEOTIDE SEQUENCE [LARGE SCALE GENOMIC DNA]</scope>
    <source>
        <strain evidence="2 3">S7-754</strain>
    </source>
</reference>
<dbReference type="Pfam" id="PF01757">
    <property type="entry name" value="Acyl_transf_3"/>
    <property type="match status" value="1"/>
</dbReference>
<dbReference type="Proteomes" id="UP000323502">
    <property type="component" value="Unassembled WGS sequence"/>
</dbReference>
<dbReference type="AlphaFoldDB" id="A0A1G7LAK9"/>
<dbReference type="RefSeq" id="WP_174236637.1">
    <property type="nucleotide sequence ID" value="NZ_FNBI01000003.1"/>
</dbReference>
<name>A0A1G7LAK9_9SPHN</name>
<dbReference type="InterPro" id="IPR002656">
    <property type="entry name" value="Acyl_transf_3_dom"/>
</dbReference>
<evidence type="ECO:0000313" key="3">
    <source>
        <dbReference type="Proteomes" id="UP000323502"/>
    </source>
</evidence>
<dbReference type="InterPro" id="IPR050623">
    <property type="entry name" value="Glucan_succinyl_AcylTrfase"/>
</dbReference>
<keyword evidence="3" id="KW-1185">Reference proteome</keyword>
<evidence type="ECO:0000313" key="2">
    <source>
        <dbReference type="EMBL" id="SDF46354.1"/>
    </source>
</evidence>
<keyword evidence="2" id="KW-0808">Transferase</keyword>
<organism evidence="2 3">
    <name type="scientific">Sphingomonas carotinifaciens</name>
    <dbReference type="NCBI Taxonomy" id="1166323"/>
    <lineage>
        <taxon>Bacteria</taxon>
        <taxon>Pseudomonadati</taxon>
        <taxon>Pseudomonadota</taxon>
        <taxon>Alphaproteobacteria</taxon>
        <taxon>Sphingomonadales</taxon>
        <taxon>Sphingomonadaceae</taxon>
        <taxon>Sphingomonas</taxon>
    </lineage>
</organism>
<keyword evidence="2" id="KW-0012">Acyltransferase</keyword>
<feature type="domain" description="Acyltransferase 3" evidence="1">
    <location>
        <begin position="12"/>
        <end position="362"/>
    </location>
</feature>
<accession>A0A1G7LAK9</accession>
<sequence>MVPASPIPRHLGLDWLRVGAFAILIFYHIGMVFVPWGFHVRLDTVPLVTLPMLASNPWRLLLLFVVSGYATRALATRHTSLLGFVKGRSIRLLIPLVFGIAVLVPPQSWVELVTQHGYDAPFLRFWLHDYFGFRLLAGVSLPAWNHLWFVGYLWVYTVAIALLLAIGGRWGARVQALYDRVFGGIGGLVLPLGWLLAVNMWLFVGQSETHGLIDDALAHALYLPAVLFGFAMAGSHRVLATFRRWWWPAAIVALAAYLLAADLEWRWPGLARGPHWAGLTFSATRAVQAWAAIIALIGVAERFWNHDHPWRRTLTEAVFPFYLIHQTIIVVVAYWLRGTALPLALDAVVLATVTIAGCWAFYLAGRAIPWARPLIGLRPTLRKTP</sequence>
<dbReference type="GO" id="GO:0016747">
    <property type="term" value="F:acyltransferase activity, transferring groups other than amino-acyl groups"/>
    <property type="evidence" value="ECO:0007669"/>
    <property type="project" value="InterPro"/>
</dbReference>
<proteinExistence type="predicted"/>
<dbReference type="PANTHER" id="PTHR36927">
    <property type="entry name" value="BLR4337 PROTEIN"/>
    <property type="match status" value="1"/>
</dbReference>
<dbReference type="PANTHER" id="PTHR36927:SF3">
    <property type="entry name" value="GLUCANS BIOSYNTHESIS PROTEIN C"/>
    <property type="match status" value="1"/>
</dbReference>